<evidence type="ECO:0000313" key="2">
    <source>
        <dbReference type="Proteomes" id="UP001205531"/>
    </source>
</evidence>
<evidence type="ECO:0008006" key="3">
    <source>
        <dbReference type="Google" id="ProtNLM"/>
    </source>
</evidence>
<dbReference type="EMBL" id="JANDWZ010000007">
    <property type="protein sequence ID" value="MCP9563968.1"/>
    <property type="molecule type" value="Genomic_DNA"/>
</dbReference>
<protein>
    <recommendedName>
        <fullName evidence="3">HEAT repeat domain-containing protein</fullName>
    </recommendedName>
</protein>
<accession>A0AAW5IGJ1</accession>
<proteinExistence type="predicted"/>
<reference evidence="1" key="1">
    <citation type="submission" date="2022-07" db="EMBL/GenBank/DDBJ databases">
        <title>Prevotella copri.</title>
        <authorList>
            <person name="Yang C."/>
        </authorList>
    </citation>
    <scope>NUCLEOTIDE SEQUENCE</scope>
    <source>
        <strain evidence="1">HF2107</strain>
    </source>
</reference>
<organism evidence="1 2">
    <name type="scientific">Segatella copri</name>
    <dbReference type="NCBI Taxonomy" id="165179"/>
    <lineage>
        <taxon>Bacteria</taxon>
        <taxon>Pseudomonadati</taxon>
        <taxon>Bacteroidota</taxon>
        <taxon>Bacteroidia</taxon>
        <taxon>Bacteroidales</taxon>
        <taxon>Prevotellaceae</taxon>
        <taxon>Segatella</taxon>
    </lineage>
</organism>
<gene>
    <name evidence="1" type="ORF">NNC64_05210</name>
</gene>
<dbReference type="AlphaFoldDB" id="A0AAW5IGJ1"/>
<comment type="caution">
    <text evidence="1">The sequence shown here is derived from an EMBL/GenBank/DDBJ whole genome shotgun (WGS) entry which is preliminary data.</text>
</comment>
<sequence>MMRNQLINRLGVNDIYSLCLQTQGKENNCLKEELYQLTFDENDRVSFNALWALSHFDKANNPWLFQKHDDLIDRVLVEKNETKRRLMLQLLLRQPFEEESLRSDFIDFCIAKITACSQPYAIRCYCMKLAYEQMKYYPELLEELKMALDMLEQEVLSPGMLSAKRQIMKKIKRSLGKFGK</sequence>
<evidence type="ECO:0000313" key="1">
    <source>
        <dbReference type="EMBL" id="MCP9563968.1"/>
    </source>
</evidence>
<dbReference type="Proteomes" id="UP001205531">
    <property type="component" value="Unassembled WGS sequence"/>
</dbReference>
<dbReference type="RefSeq" id="WP_233522269.1">
    <property type="nucleotide sequence ID" value="NZ_CABOGV010000025.1"/>
</dbReference>
<name>A0AAW5IGJ1_9BACT</name>